<dbReference type="KEGG" id="mphe:HGG69_01615"/>
<feature type="binding site" evidence="9">
    <location>
        <position position="294"/>
    </location>
    <ligand>
        <name>DNA</name>
        <dbReference type="ChEBI" id="CHEBI:16991"/>
    </ligand>
</feature>
<dbReference type="PANTHER" id="PTHR42848:SF1">
    <property type="entry name" value="HOLLIDAY JUNCTION BRANCH MIGRATION COMPLEX SUBUNIT RUVB"/>
    <property type="match status" value="1"/>
</dbReference>
<dbReference type="InterPro" id="IPR036388">
    <property type="entry name" value="WH-like_DNA-bd_sf"/>
</dbReference>
<dbReference type="EMBL" id="CP051481">
    <property type="protein sequence ID" value="QJG67278.1"/>
    <property type="molecule type" value="Genomic_DNA"/>
</dbReference>
<feature type="region of interest" description="Small ATPAse domain (RuvB-S)" evidence="9">
    <location>
        <begin position="166"/>
        <end position="236"/>
    </location>
</feature>
<evidence type="ECO:0000313" key="11">
    <source>
        <dbReference type="EMBL" id="QJG67278.1"/>
    </source>
</evidence>
<name>A0A858U9A0_9MOLU</name>
<comment type="similarity">
    <text evidence="9">Belongs to the RuvB family.</text>
</comment>
<feature type="binding site" evidence="9">
    <location>
        <position position="50"/>
    </location>
    <ligand>
        <name>ATP</name>
        <dbReference type="ChEBI" id="CHEBI:30616"/>
    </ligand>
</feature>
<keyword evidence="6 9" id="KW-0238">DNA-binding</keyword>
<comment type="subunit">
    <text evidence="9">Homohexamer. Forms an RuvA(8)-RuvB(12)-Holliday junction (HJ) complex. HJ DNA is sandwiched between 2 RuvA tetramers; dsDNA enters through RuvA and exits via RuvB. An RuvB hexamer assembles on each DNA strand where it exits the tetramer. Each RuvB hexamer is contacted by two RuvA subunits (via domain III) on 2 adjacent RuvB subunits; this complex drives branch migration. In the full resolvosome a probable DNA-RuvA(4)-RuvB(12)-RuvC(2) complex forms which resolves the HJ.</text>
</comment>
<evidence type="ECO:0000256" key="7">
    <source>
        <dbReference type="ARBA" id="ARBA00023172"/>
    </source>
</evidence>
<dbReference type="SUPFAM" id="SSF52540">
    <property type="entry name" value="P-loop containing nucleoside triphosphate hydrolases"/>
    <property type="match status" value="1"/>
</dbReference>
<keyword evidence="3 9" id="KW-0227">DNA damage</keyword>
<comment type="caution">
    <text evidence="9">Lacks conserved residue(s) required for the propagation of feature annotation.</text>
</comment>
<keyword evidence="7 9" id="KW-0233">DNA recombination</keyword>
<feature type="binding site" evidence="9">
    <location>
        <position position="202"/>
    </location>
    <ligand>
        <name>ATP</name>
        <dbReference type="ChEBI" id="CHEBI:30616"/>
    </ligand>
</feature>
<keyword evidence="1 9" id="KW-0963">Cytoplasm</keyword>
<dbReference type="CDD" id="cd00009">
    <property type="entry name" value="AAA"/>
    <property type="match status" value="1"/>
</dbReference>
<dbReference type="NCBIfam" id="TIGR00635">
    <property type="entry name" value="ruvB"/>
    <property type="match status" value="1"/>
</dbReference>
<dbReference type="InterPro" id="IPR036390">
    <property type="entry name" value="WH_DNA-bd_sf"/>
</dbReference>
<feature type="region of interest" description="Head domain (RuvB-H)" evidence="9">
    <location>
        <begin position="239"/>
        <end position="313"/>
    </location>
</feature>
<dbReference type="GO" id="GO:0048476">
    <property type="term" value="C:Holliday junction resolvase complex"/>
    <property type="evidence" value="ECO:0007669"/>
    <property type="project" value="UniProtKB-UniRule"/>
</dbReference>
<evidence type="ECO:0000256" key="8">
    <source>
        <dbReference type="ARBA" id="ARBA00023204"/>
    </source>
</evidence>
<feature type="binding site" evidence="9">
    <location>
        <position position="51"/>
    </location>
    <ligand>
        <name>ATP</name>
        <dbReference type="ChEBI" id="CHEBI:30616"/>
    </ligand>
</feature>
<dbReference type="InterPro" id="IPR041445">
    <property type="entry name" value="AAA_lid_4"/>
</dbReference>
<feature type="binding site" evidence="9">
    <location>
        <position position="46"/>
    </location>
    <ligand>
        <name>ATP</name>
        <dbReference type="ChEBI" id="CHEBI:30616"/>
    </ligand>
</feature>
<evidence type="ECO:0000259" key="10">
    <source>
        <dbReference type="SMART" id="SM00382"/>
    </source>
</evidence>
<accession>A0A858U9A0</accession>
<dbReference type="InterPro" id="IPR004605">
    <property type="entry name" value="DNA_helicase_Holl-junc_RuvB"/>
</dbReference>
<evidence type="ECO:0000256" key="1">
    <source>
        <dbReference type="ARBA" id="ARBA00022490"/>
    </source>
</evidence>
<evidence type="ECO:0000256" key="4">
    <source>
        <dbReference type="ARBA" id="ARBA00022801"/>
    </source>
</evidence>
<comment type="function">
    <text evidence="9">The RuvA-RuvB-RuvC complex processes Holliday junction (HJ) DNA during genetic recombination and DNA repair, while the RuvA-RuvB complex plays an important role in the rescue of blocked DNA replication forks via replication fork reversal (RFR). RuvA specifically binds to HJ cruciform DNA, conferring on it an open structure. The RuvB hexamer acts as an ATP-dependent pump, pulling dsDNA into and through the RuvAB complex. RuvB forms 2 homohexamers on either side of HJ DNA bound by 1 or 2 RuvA tetramers; 4 subunits per hexamer contact DNA at a time. Coordinated motions by a converter formed by DNA-disengaged RuvB subunits stimulates ATP hydrolysis and nucleotide exchange. Immobilization of the converter enables RuvB to convert the ATP-contained energy into a lever motion, pulling 2 nucleotides of DNA out of the RuvA tetramer per ATP hydrolyzed, thus driving DNA branch migration. The RuvB motors rotate together with the DNA substrate, which together with the progressing nucleotide cycle form the mechanistic basis for DNA recombination by continuous HJ branch migration. Branch migration allows RuvC to scan DNA until it finds its consensus sequence, where it cleaves and resolves cruciform DNA.</text>
</comment>
<reference evidence="11 12" key="1">
    <citation type="submission" date="2020-04" db="EMBL/GenBank/DDBJ databases">
        <title>Novel Mycoplasma species detected in Phocoena phocoena (harbor porpoise) from the USA.</title>
        <authorList>
            <person name="Volokhov D.V."/>
        </authorList>
    </citation>
    <scope>NUCLEOTIDE SEQUENCE [LARGE SCALE GENOMIC DNA]</scope>
    <source>
        <strain evidence="11 12">Phocoena C-264-GEN</strain>
    </source>
</reference>
<dbReference type="Pfam" id="PF05491">
    <property type="entry name" value="WHD_RuvB"/>
    <property type="match status" value="1"/>
</dbReference>
<keyword evidence="8 9" id="KW-0234">DNA repair</keyword>
<feature type="binding site" evidence="9">
    <location>
        <position position="165"/>
    </location>
    <ligand>
        <name>ATP</name>
        <dbReference type="ChEBI" id="CHEBI:30616"/>
    </ligand>
</feature>
<dbReference type="EC" id="3.6.4.-" evidence="9"/>
<dbReference type="AlphaFoldDB" id="A0A858U9A0"/>
<keyword evidence="4 9" id="KW-0378">Hydrolase</keyword>
<sequence>MQQYKITNFSEFIGQEHIKKTIQVMINAAQKQKRIIDHMLFFGPPGLGKTSLANIIANETKRNIIYAQGPLLEKRSDLITLFSSINENDIIFIDEIHSVNKNLFELLYSAMEEQAIDIVLGVEGDKKIMRLKLKAFSLIAATTKFDALSQPLKDRFGFIGRLKMYSISEIESIIKNSANKNMISISDESIEEIAKNSRFTPRIANNLLKRVNDFSIYKENDCIDLATTKESLKYLGVFKYGLNDLQIQYLKILINIFEQKAASLDAISSILKENKNTILQEVEPHLLLNKFIVKTSRGRIITQKGIEYLIQYS</sequence>
<dbReference type="GO" id="GO:0006281">
    <property type="term" value="P:DNA repair"/>
    <property type="evidence" value="ECO:0007669"/>
    <property type="project" value="UniProtKB-UniRule"/>
</dbReference>
<gene>
    <name evidence="9 11" type="primary">ruvB</name>
    <name evidence="11" type="ORF">HGG69_01615</name>
</gene>
<feature type="domain" description="AAA+ ATPase" evidence="10">
    <location>
        <begin position="35"/>
        <end position="168"/>
    </location>
</feature>
<evidence type="ECO:0000256" key="9">
    <source>
        <dbReference type="HAMAP-Rule" id="MF_00016"/>
    </source>
</evidence>
<dbReference type="PANTHER" id="PTHR42848">
    <property type="match status" value="1"/>
</dbReference>
<feature type="binding site" evidence="9">
    <location>
        <position position="50"/>
    </location>
    <ligand>
        <name>Mg(2+)</name>
        <dbReference type="ChEBI" id="CHEBI:18420"/>
    </ligand>
</feature>
<protein>
    <recommendedName>
        <fullName evidence="9">Holliday junction branch migration complex subunit RuvB</fullName>
        <ecNumber evidence="9">3.6.4.-</ecNumber>
    </recommendedName>
</protein>
<keyword evidence="5 9" id="KW-0067">ATP-binding</keyword>
<evidence type="ECO:0000256" key="5">
    <source>
        <dbReference type="ARBA" id="ARBA00022840"/>
    </source>
</evidence>
<dbReference type="Gene3D" id="3.40.50.300">
    <property type="entry name" value="P-loop containing nucleotide triphosphate hydrolases"/>
    <property type="match status" value="1"/>
</dbReference>
<dbReference type="SMART" id="SM00382">
    <property type="entry name" value="AAA"/>
    <property type="match status" value="1"/>
</dbReference>
<dbReference type="GO" id="GO:0009378">
    <property type="term" value="F:four-way junction helicase activity"/>
    <property type="evidence" value="ECO:0007669"/>
    <property type="project" value="InterPro"/>
</dbReference>
<evidence type="ECO:0000313" key="12">
    <source>
        <dbReference type="Proteomes" id="UP000501060"/>
    </source>
</evidence>
<dbReference type="GO" id="GO:0000400">
    <property type="term" value="F:four-way junction DNA binding"/>
    <property type="evidence" value="ECO:0007669"/>
    <property type="project" value="UniProtKB-UniRule"/>
</dbReference>
<feature type="binding site" evidence="9">
    <location>
        <position position="49"/>
    </location>
    <ligand>
        <name>ATP</name>
        <dbReference type="ChEBI" id="CHEBI:30616"/>
    </ligand>
</feature>
<dbReference type="HAMAP" id="MF_00016">
    <property type="entry name" value="DNA_HJ_migration_RuvB"/>
    <property type="match status" value="1"/>
</dbReference>
<dbReference type="Pfam" id="PF17864">
    <property type="entry name" value="AAA_lid_4"/>
    <property type="match status" value="1"/>
</dbReference>
<dbReference type="Proteomes" id="UP000501060">
    <property type="component" value="Chromosome"/>
</dbReference>
<dbReference type="SUPFAM" id="SSF46785">
    <property type="entry name" value="Winged helix' DNA-binding domain"/>
    <property type="match status" value="1"/>
</dbReference>
<dbReference type="GO" id="GO:0016787">
    <property type="term" value="F:hydrolase activity"/>
    <property type="evidence" value="ECO:0007669"/>
    <property type="project" value="UniProtKB-KW"/>
</dbReference>
<dbReference type="InterPro" id="IPR008824">
    <property type="entry name" value="RuvB-like_N"/>
</dbReference>
<feature type="binding site" evidence="9">
    <location>
        <position position="299"/>
    </location>
    <ligand>
        <name>DNA</name>
        <dbReference type="ChEBI" id="CHEBI:16991"/>
    </ligand>
</feature>
<comment type="domain">
    <text evidence="9">Has 3 domains, the large (RuvB-L) and small ATPase (RuvB-S) domains and the C-terminal head (RuvB-H) domain. The head domain binds DNA, while the ATPase domains jointly bind ATP, ADP or are empty depending on the state of the subunit in the translocation cycle. During a single DNA translocation step the structure of each domain remains the same, but their relative positions change.</text>
</comment>
<evidence type="ECO:0000256" key="3">
    <source>
        <dbReference type="ARBA" id="ARBA00022763"/>
    </source>
</evidence>
<dbReference type="NCBIfam" id="NF000868">
    <property type="entry name" value="PRK00080.1"/>
    <property type="match status" value="1"/>
</dbReference>
<dbReference type="GO" id="GO:0005737">
    <property type="term" value="C:cytoplasm"/>
    <property type="evidence" value="ECO:0007669"/>
    <property type="project" value="UniProtKB-SubCell"/>
</dbReference>
<keyword evidence="11" id="KW-0347">Helicase</keyword>
<evidence type="ECO:0000256" key="6">
    <source>
        <dbReference type="ARBA" id="ARBA00023125"/>
    </source>
</evidence>
<dbReference type="InterPro" id="IPR027417">
    <property type="entry name" value="P-loop_NTPase"/>
</dbReference>
<organism evidence="11 12">
    <name type="scientific">Mycoplasma phocoenae</name>
    <dbReference type="NCBI Taxonomy" id="754517"/>
    <lineage>
        <taxon>Bacteria</taxon>
        <taxon>Bacillati</taxon>
        <taxon>Mycoplasmatota</taxon>
        <taxon>Mollicutes</taxon>
        <taxon>Mycoplasmataceae</taxon>
        <taxon>Mycoplasma</taxon>
    </lineage>
</organism>
<dbReference type="GO" id="GO:0006310">
    <property type="term" value="P:DNA recombination"/>
    <property type="evidence" value="ECO:0007669"/>
    <property type="project" value="UniProtKB-UniRule"/>
</dbReference>
<dbReference type="GO" id="GO:0005524">
    <property type="term" value="F:ATP binding"/>
    <property type="evidence" value="ECO:0007669"/>
    <property type="project" value="UniProtKB-UniRule"/>
</dbReference>
<dbReference type="InterPro" id="IPR008823">
    <property type="entry name" value="RuvB_wg_C"/>
</dbReference>
<comment type="subcellular location">
    <subcellularLocation>
        <location evidence="9">Cytoplasm</location>
    </subcellularLocation>
</comment>
<dbReference type="Gene3D" id="1.10.8.60">
    <property type="match status" value="1"/>
</dbReference>
<dbReference type="Gene3D" id="1.10.10.10">
    <property type="entry name" value="Winged helix-like DNA-binding domain superfamily/Winged helix DNA-binding domain"/>
    <property type="match status" value="1"/>
</dbReference>
<feature type="binding site" evidence="9">
    <location>
        <position position="155"/>
    </location>
    <ligand>
        <name>ATP</name>
        <dbReference type="ChEBI" id="CHEBI:30616"/>
    </ligand>
</feature>
<evidence type="ECO:0000256" key="2">
    <source>
        <dbReference type="ARBA" id="ARBA00022741"/>
    </source>
</evidence>
<comment type="catalytic activity">
    <reaction evidence="9">
        <text>ATP + H2O = ADP + phosphate + H(+)</text>
        <dbReference type="Rhea" id="RHEA:13065"/>
        <dbReference type="ChEBI" id="CHEBI:15377"/>
        <dbReference type="ChEBI" id="CHEBI:15378"/>
        <dbReference type="ChEBI" id="CHEBI:30616"/>
        <dbReference type="ChEBI" id="CHEBI:43474"/>
        <dbReference type="ChEBI" id="CHEBI:456216"/>
    </reaction>
</comment>
<dbReference type="InterPro" id="IPR003593">
    <property type="entry name" value="AAA+_ATPase"/>
</dbReference>
<proteinExistence type="inferred from homology"/>
<keyword evidence="2 9" id="KW-0547">Nucleotide-binding</keyword>
<keyword evidence="12" id="KW-1185">Reference proteome</keyword>
<dbReference type="Pfam" id="PF05496">
    <property type="entry name" value="RuvB_N"/>
    <property type="match status" value="1"/>
</dbReference>